<dbReference type="GO" id="GO:0016020">
    <property type="term" value="C:membrane"/>
    <property type="evidence" value="ECO:0007669"/>
    <property type="project" value="UniProtKB-SubCell"/>
</dbReference>
<comment type="similarity">
    <text evidence="2">Belongs to the Cold-regulated 413 protein family.</text>
</comment>
<dbReference type="PANTHER" id="PTHR45663:SF15">
    <property type="entry name" value="THIOREDOXIN Y1, CHLOROPLASTIC"/>
    <property type="match status" value="1"/>
</dbReference>
<keyword evidence="10" id="KW-0676">Redox-active center</keyword>
<feature type="transmembrane region" description="Helical" evidence="11">
    <location>
        <begin position="299"/>
        <end position="320"/>
    </location>
</feature>
<evidence type="ECO:0000256" key="11">
    <source>
        <dbReference type="SAM" id="Phobius"/>
    </source>
</evidence>
<dbReference type="CDD" id="cd02947">
    <property type="entry name" value="TRX_family"/>
    <property type="match status" value="1"/>
</dbReference>
<keyword evidence="9" id="KW-1015">Disulfide bond</keyword>
<dbReference type="InterPro" id="IPR005746">
    <property type="entry name" value="Thioredoxin"/>
</dbReference>
<evidence type="ECO:0000256" key="6">
    <source>
        <dbReference type="ARBA" id="ARBA00022982"/>
    </source>
</evidence>
<dbReference type="PRINTS" id="PR00421">
    <property type="entry name" value="THIOREDOXIN"/>
</dbReference>
<organism evidence="13 14">
    <name type="scientific">Castilleja foliolosa</name>
    <dbReference type="NCBI Taxonomy" id="1961234"/>
    <lineage>
        <taxon>Eukaryota</taxon>
        <taxon>Viridiplantae</taxon>
        <taxon>Streptophyta</taxon>
        <taxon>Embryophyta</taxon>
        <taxon>Tracheophyta</taxon>
        <taxon>Spermatophyta</taxon>
        <taxon>Magnoliopsida</taxon>
        <taxon>eudicotyledons</taxon>
        <taxon>Gunneridae</taxon>
        <taxon>Pentapetalae</taxon>
        <taxon>asterids</taxon>
        <taxon>lamiids</taxon>
        <taxon>Lamiales</taxon>
        <taxon>Orobanchaceae</taxon>
        <taxon>Pedicularideae</taxon>
        <taxon>Castillejinae</taxon>
        <taxon>Castilleja</taxon>
    </lineage>
</organism>
<keyword evidence="4 11" id="KW-0812">Transmembrane</keyword>
<dbReference type="Proteomes" id="UP001632038">
    <property type="component" value="Unassembled WGS sequence"/>
</dbReference>
<feature type="domain" description="Thioredoxin" evidence="12">
    <location>
        <begin position="91"/>
        <end position="211"/>
    </location>
</feature>
<dbReference type="EMBL" id="JAVIJP010000066">
    <property type="protein sequence ID" value="KAL3621599.1"/>
    <property type="molecule type" value="Genomic_DNA"/>
</dbReference>
<dbReference type="Gene3D" id="3.40.30.10">
    <property type="entry name" value="Glutaredoxin"/>
    <property type="match status" value="1"/>
</dbReference>
<dbReference type="Pfam" id="PF00085">
    <property type="entry name" value="Thioredoxin"/>
    <property type="match status" value="1"/>
</dbReference>
<dbReference type="PANTHER" id="PTHR45663">
    <property type="entry name" value="GEO12009P1"/>
    <property type="match status" value="1"/>
</dbReference>
<dbReference type="FunFam" id="3.40.30.10:FF:000001">
    <property type="entry name" value="Thioredoxin"/>
    <property type="match status" value="1"/>
</dbReference>
<dbReference type="SUPFAM" id="SSF52833">
    <property type="entry name" value="Thioredoxin-like"/>
    <property type="match status" value="1"/>
</dbReference>
<dbReference type="NCBIfam" id="TIGR01068">
    <property type="entry name" value="thioredoxin"/>
    <property type="match status" value="1"/>
</dbReference>
<dbReference type="AlphaFoldDB" id="A0ABD3BWD5"/>
<proteinExistence type="inferred from homology"/>
<evidence type="ECO:0000313" key="14">
    <source>
        <dbReference type="Proteomes" id="UP001632038"/>
    </source>
</evidence>
<evidence type="ECO:0000256" key="1">
    <source>
        <dbReference type="ARBA" id="ARBA00004141"/>
    </source>
</evidence>
<evidence type="ECO:0000256" key="3">
    <source>
        <dbReference type="ARBA" id="ARBA00022448"/>
    </source>
</evidence>
<dbReference type="InterPro" id="IPR017937">
    <property type="entry name" value="Thioredoxin_CS"/>
</dbReference>
<name>A0ABD3BWD5_9LAMI</name>
<protein>
    <recommendedName>
        <fullName evidence="12">Thioredoxin domain-containing protein</fullName>
    </recommendedName>
</protein>
<evidence type="ECO:0000256" key="9">
    <source>
        <dbReference type="ARBA" id="ARBA00023157"/>
    </source>
</evidence>
<keyword evidence="14" id="KW-1185">Reference proteome</keyword>
<keyword evidence="6" id="KW-0249">Electron transport</keyword>
<evidence type="ECO:0000256" key="5">
    <source>
        <dbReference type="ARBA" id="ARBA00022946"/>
    </source>
</evidence>
<feature type="transmembrane region" description="Helical" evidence="11">
    <location>
        <begin position="241"/>
        <end position="264"/>
    </location>
</feature>
<dbReference type="PROSITE" id="PS00194">
    <property type="entry name" value="THIOREDOXIN_1"/>
    <property type="match status" value="1"/>
</dbReference>
<dbReference type="Pfam" id="PF05562">
    <property type="entry name" value="WCOR413"/>
    <property type="match status" value="1"/>
</dbReference>
<evidence type="ECO:0000256" key="4">
    <source>
        <dbReference type="ARBA" id="ARBA00022692"/>
    </source>
</evidence>
<dbReference type="GO" id="GO:0008047">
    <property type="term" value="F:enzyme activator activity"/>
    <property type="evidence" value="ECO:0007669"/>
    <property type="project" value="UniProtKB-ARBA"/>
</dbReference>
<dbReference type="InterPro" id="IPR008892">
    <property type="entry name" value="COR413"/>
</dbReference>
<keyword evidence="3" id="KW-0813">Transport</keyword>
<dbReference type="PROSITE" id="PS51352">
    <property type="entry name" value="THIOREDOXIN_2"/>
    <property type="match status" value="1"/>
</dbReference>
<reference evidence="14" key="1">
    <citation type="journal article" date="2024" name="IScience">
        <title>Strigolactones Initiate the Formation of Haustorium-like Structures in Castilleja.</title>
        <authorList>
            <person name="Buerger M."/>
            <person name="Peterson D."/>
            <person name="Chory J."/>
        </authorList>
    </citation>
    <scope>NUCLEOTIDE SEQUENCE [LARGE SCALE GENOMIC DNA]</scope>
</reference>
<evidence type="ECO:0000256" key="2">
    <source>
        <dbReference type="ARBA" id="ARBA00005852"/>
    </source>
</evidence>
<evidence type="ECO:0000256" key="10">
    <source>
        <dbReference type="ARBA" id="ARBA00023284"/>
    </source>
</evidence>
<evidence type="ECO:0000259" key="12">
    <source>
        <dbReference type="PROSITE" id="PS51352"/>
    </source>
</evidence>
<evidence type="ECO:0000256" key="7">
    <source>
        <dbReference type="ARBA" id="ARBA00022989"/>
    </source>
</evidence>
<gene>
    <name evidence="13" type="ORF">CASFOL_036511</name>
</gene>
<keyword evidence="7 11" id="KW-1133">Transmembrane helix</keyword>
<comment type="caution">
    <text evidence="13">The sequence shown here is derived from an EMBL/GenBank/DDBJ whole genome shotgun (WGS) entry which is preliminary data.</text>
</comment>
<dbReference type="InterPro" id="IPR036249">
    <property type="entry name" value="Thioredoxin-like_sf"/>
</dbReference>
<evidence type="ECO:0000256" key="8">
    <source>
        <dbReference type="ARBA" id="ARBA00023136"/>
    </source>
</evidence>
<accession>A0ABD3BWD5</accession>
<dbReference type="InterPro" id="IPR013766">
    <property type="entry name" value="Thioredoxin_domain"/>
</dbReference>
<sequence>MMTLSISRSSLCNNNQLLFTKTPNSRQSRSFCRFSPQLQQLHKHQQFNSISHNPLRVVKTPPSYPSTSSKLAHFSSLHFPAELRISSLRYNCLNSKLRHRSLTVVASKKQSFSSIEELLEKSDKPVLVDFYATWCGPCQFMVPVLEQVSGQMNDKIQVVKIDTEKYPAIANKYEIAALPTFILFKDGEPCDRFEGAMGAEQLIQRIEATLQVKHVLVRNEKMRRFGAVCYSAPLTTQNLQWVSTVSTAHVVVLLPLPIFSIGVLMLARGTAIHKSFLVPLFALQAPATIVSWIKGEYGIWAAFLALLVRLFFFIPGITICL</sequence>
<keyword evidence="8 11" id="KW-0472">Membrane</keyword>
<evidence type="ECO:0000313" key="13">
    <source>
        <dbReference type="EMBL" id="KAL3621599.1"/>
    </source>
</evidence>
<keyword evidence="5" id="KW-0809">Transit peptide</keyword>
<comment type="subcellular location">
    <subcellularLocation>
        <location evidence="1">Membrane</location>
        <topology evidence="1">Multi-pass membrane protein</topology>
    </subcellularLocation>
</comment>